<proteinExistence type="evidence at transcript level"/>
<feature type="compositionally biased region" description="Basic residues" evidence="1">
    <location>
        <begin position="108"/>
        <end position="117"/>
    </location>
</feature>
<evidence type="ECO:0000313" key="2">
    <source>
        <dbReference type="EMBL" id="ADE76749.1"/>
    </source>
</evidence>
<feature type="compositionally biased region" description="Polar residues" evidence="1">
    <location>
        <begin position="23"/>
        <end position="42"/>
    </location>
</feature>
<feature type="compositionally biased region" description="Polar residues" evidence="1">
    <location>
        <begin position="86"/>
        <end position="106"/>
    </location>
</feature>
<reference evidence="2" key="1">
    <citation type="submission" date="2010-04" db="EMBL/GenBank/DDBJ databases">
        <authorList>
            <person name="Reid K.E."/>
            <person name="Liao N."/>
            <person name="Chan S."/>
            <person name="Docking R."/>
            <person name="Taylor G."/>
            <person name="Moore R."/>
            <person name="Mayo M."/>
            <person name="Munro S."/>
            <person name="King J."/>
            <person name="Yanchuk A."/>
            <person name="Holt R."/>
            <person name="Jones S."/>
            <person name="Marra M."/>
            <person name="Ritland C.E."/>
            <person name="Ritland K."/>
            <person name="Bohlmann J."/>
        </authorList>
    </citation>
    <scope>NUCLEOTIDE SEQUENCE</scope>
    <source>
        <tissue evidence="2">Bud</tissue>
    </source>
</reference>
<name>D5AB30_PICSI</name>
<dbReference type="AlphaFoldDB" id="D5AB30"/>
<organism evidence="2">
    <name type="scientific">Picea sitchensis</name>
    <name type="common">Sitka spruce</name>
    <name type="synonym">Pinus sitchensis</name>
    <dbReference type="NCBI Taxonomy" id="3332"/>
    <lineage>
        <taxon>Eukaryota</taxon>
        <taxon>Viridiplantae</taxon>
        <taxon>Streptophyta</taxon>
        <taxon>Embryophyta</taxon>
        <taxon>Tracheophyta</taxon>
        <taxon>Spermatophyta</taxon>
        <taxon>Pinopsida</taxon>
        <taxon>Pinidae</taxon>
        <taxon>Conifers I</taxon>
        <taxon>Pinales</taxon>
        <taxon>Pinaceae</taxon>
        <taxon>Picea</taxon>
    </lineage>
</organism>
<feature type="region of interest" description="Disordered" evidence="1">
    <location>
        <begin position="85"/>
        <end position="165"/>
    </location>
</feature>
<sequence>MNSFKSWQSPQLRLIGEEEGQVQHASQGSTRIPMSTHASQNKGAHIPKQGCTHPKAAQAFRTAAYISVRTASEFCCSIGEEEGQVQHASQGSTRISRSTHTSQNKGTHIPRQRRHSVQQRTYPYEQPQRSAAGKSRHCNISERVVLGSSTSGGHRSLDFSSSTVH</sequence>
<feature type="compositionally biased region" description="Polar residues" evidence="1">
    <location>
        <begin position="147"/>
        <end position="165"/>
    </location>
</feature>
<evidence type="ECO:0000256" key="1">
    <source>
        <dbReference type="SAM" id="MobiDB-lite"/>
    </source>
</evidence>
<accession>D5AB30</accession>
<dbReference type="EMBL" id="BT123429">
    <property type="protein sequence ID" value="ADE76749.1"/>
    <property type="molecule type" value="mRNA"/>
</dbReference>
<protein>
    <submittedName>
        <fullName evidence="2">Uncharacterized protein</fullName>
    </submittedName>
</protein>
<feature type="region of interest" description="Disordered" evidence="1">
    <location>
        <begin position="18"/>
        <end position="47"/>
    </location>
</feature>